<proteinExistence type="predicted"/>
<dbReference type="EMBL" id="MU266526">
    <property type="protein sequence ID" value="KAH7921432.1"/>
    <property type="molecule type" value="Genomic_DNA"/>
</dbReference>
<dbReference type="Proteomes" id="UP000790709">
    <property type="component" value="Unassembled WGS sequence"/>
</dbReference>
<protein>
    <submittedName>
        <fullName evidence="1">Uncharacterized protein</fullName>
    </submittedName>
</protein>
<keyword evidence="2" id="KW-1185">Reference proteome</keyword>
<feature type="non-terminal residue" evidence="1">
    <location>
        <position position="319"/>
    </location>
</feature>
<reference evidence="1" key="1">
    <citation type="journal article" date="2021" name="New Phytol.">
        <title>Evolutionary innovations through gain and loss of genes in the ectomycorrhizal Boletales.</title>
        <authorList>
            <person name="Wu G."/>
            <person name="Miyauchi S."/>
            <person name="Morin E."/>
            <person name="Kuo A."/>
            <person name="Drula E."/>
            <person name="Varga T."/>
            <person name="Kohler A."/>
            <person name="Feng B."/>
            <person name="Cao Y."/>
            <person name="Lipzen A."/>
            <person name="Daum C."/>
            <person name="Hundley H."/>
            <person name="Pangilinan J."/>
            <person name="Johnson J."/>
            <person name="Barry K."/>
            <person name="LaButti K."/>
            <person name="Ng V."/>
            <person name="Ahrendt S."/>
            <person name="Min B."/>
            <person name="Choi I.G."/>
            <person name="Park H."/>
            <person name="Plett J.M."/>
            <person name="Magnuson J."/>
            <person name="Spatafora J.W."/>
            <person name="Nagy L.G."/>
            <person name="Henrissat B."/>
            <person name="Grigoriev I.V."/>
            <person name="Yang Z.L."/>
            <person name="Xu J."/>
            <person name="Martin F.M."/>
        </authorList>
    </citation>
    <scope>NUCLEOTIDE SEQUENCE</scope>
    <source>
        <strain evidence="1">KUC20120723A-06</strain>
    </source>
</reference>
<comment type="caution">
    <text evidence="1">The sequence shown here is derived from an EMBL/GenBank/DDBJ whole genome shotgun (WGS) entry which is preliminary data.</text>
</comment>
<evidence type="ECO:0000313" key="1">
    <source>
        <dbReference type="EMBL" id="KAH7921432.1"/>
    </source>
</evidence>
<sequence>ILLVSAFFPLTHSKHPMGAYKTWLSNFLEPIHTPVYMFTTPELEPIIHELRGSNPYPLTINTTFSSPFEIPPLRDMEAEYEEMWHWDREQKRHGPDLYAVWNAKPYFLDEGLKNSNKAREGEYEFAFWIDAGSFRDSHSYVDWPDHEKVKEVWNGLKEMQESGTSDRELILIPMWDAPGSQFREWEESMGPVDTEFSEGSFFGGTSSSITWWRQVYYAYHDEYRSRQIFVGKDQTLINALLLLFPERMATVWVRDPSRHFGITANQIAEERGIESEWDPEDGRCGNPWYYFEWWVASDSERKSMNEVWEKSLERSRWWW</sequence>
<gene>
    <name evidence="1" type="ORF">BV22DRAFT_998305</name>
</gene>
<name>A0ACB8B7N8_9AGAM</name>
<organism evidence="1 2">
    <name type="scientific">Leucogyrophana mollusca</name>
    <dbReference type="NCBI Taxonomy" id="85980"/>
    <lineage>
        <taxon>Eukaryota</taxon>
        <taxon>Fungi</taxon>
        <taxon>Dikarya</taxon>
        <taxon>Basidiomycota</taxon>
        <taxon>Agaricomycotina</taxon>
        <taxon>Agaricomycetes</taxon>
        <taxon>Agaricomycetidae</taxon>
        <taxon>Boletales</taxon>
        <taxon>Boletales incertae sedis</taxon>
        <taxon>Leucogyrophana</taxon>
    </lineage>
</organism>
<feature type="non-terminal residue" evidence="1">
    <location>
        <position position="1"/>
    </location>
</feature>
<evidence type="ECO:0000313" key="2">
    <source>
        <dbReference type="Proteomes" id="UP000790709"/>
    </source>
</evidence>
<accession>A0ACB8B7N8</accession>